<keyword evidence="8" id="KW-1185">Reference proteome</keyword>
<comment type="subcellular location">
    <subcellularLocation>
        <location evidence="1">Cell membrane</location>
        <topology evidence="1">Multi-pass membrane protein</topology>
    </subcellularLocation>
</comment>
<dbReference type="Proteomes" id="UP000571950">
    <property type="component" value="Unassembled WGS sequence"/>
</dbReference>
<accession>A0A7W6FSC3</accession>
<evidence type="ECO:0000313" key="7">
    <source>
        <dbReference type="EMBL" id="MBB3928950.1"/>
    </source>
</evidence>
<evidence type="ECO:0000256" key="1">
    <source>
        <dbReference type="ARBA" id="ARBA00004651"/>
    </source>
</evidence>
<keyword evidence="2" id="KW-1003">Cell membrane</keyword>
<evidence type="ECO:0000256" key="4">
    <source>
        <dbReference type="ARBA" id="ARBA00022989"/>
    </source>
</evidence>
<reference evidence="7 8" key="1">
    <citation type="submission" date="2020-08" db="EMBL/GenBank/DDBJ databases">
        <title>Genomic Encyclopedia of Type Strains, Phase IV (KMG-IV): sequencing the most valuable type-strain genomes for metagenomic binning, comparative biology and taxonomic classification.</title>
        <authorList>
            <person name="Goeker M."/>
        </authorList>
    </citation>
    <scope>NUCLEOTIDE SEQUENCE [LARGE SCALE GENOMIC DNA]</scope>
    <source>
        <strain evidence="7 8">DSM 26189</strain>
    </source>
</reference>
<feature type="transmembrane region" description="Helical" evidence="6">
    <location>
        <begin position="75"/>
        <end position="94"/>
    </location>
</feature>
<protein>
    <submittedName>
        <fullName evidence="7">Uncharacterized membrane protein (DUF373 family)</fullName>
    </submittedName>
</protein>
<keyword evidence="5 6" id="KW-0472">Membrane</keyword>
<comment type="caution">
    <text evidence="7">The sequence shown here is derived from an EMBL/GenBank/DDBJ whole genome shotgun (WGS) entry which is preliminary data.</text>
</comment>
<dbReference type="AlphaFoldDB" id="A0A7W6FSC3"/>
<keyword evidence="4 6" id="KW-1133">Transmembrane helix</keyword>
<sequence length="170" mass="18939">MKDDRKDKPMLANFLRLRKMTHAEWSAMSLYEKFEDAIVIVLSGIIAIVVIAAVWSLLREVVTSLVLGALDPLDFATFQTVFGMIFTVVIALEFKRSLLVAAERGFGILQVRTIILIALLAIVRKFIILDLADTSAAKVAALSGAVLALGAVFWLVRDQDRHERLEQLQE</sequence>
<dbReference type="EMBL" id="JACIDT010000053">
    <property type="protein sequence ID" value="MBB3928950.1"/>
    <property type="molecule type" value="Genomic_DNA"/>
</dbReference>
<name>A0A7W6FSC3_9SPHN</name>
<dbReference type="InterPro" id="IPR020948">
    <property type="entry name" value="P_starv_induced_PsiE-like"/>
</dbReference>
<dbReference type="GO" id="GO:0005886">
    <property type="term" value="C:plasma membrane"/>
    <property type="evidence" value="ECO:0007669"/>
    <property type="project" value="UniProtKB-SubCell"/>
</dbReference>
<evidence type="ECO:0000313" key="8">
    <source>
        <dbReference type="Proteomes" id="UP000571950"/>
    </source>
</evidence>
<evidence type="ECO:0000256" key="3">
    <source>
        <dbReference type="ARBA" id="ARBA00022692"/>
    </source>
</evidence>
<dbReference type="RefSeq" id="WP_269461321.1">
    <property type="nucleotide sequence ID" value="NZ_BSPS01000187.1"/>
</dbReference>
<feature type="transmembrane region" description="Helical" evidence="6">
    <location>
        <begin position="37"/>
        <end position="55"/>
    </location>
</feature>
<feature type="transmembrane region" description="Helical" evidence="6">
    <location>
        <begin position="106"/>
        <end position="127"/>
    </location>
</feature>
<dbReference type="Pfam" id="PF06146">
    <property type="entry name" value="PsiE"/>
    <property type="match status" value="1"/>
</dbReference>
<keyword evidence="3 6" id="KW-0812">Transmembrane</keyword>
<gene>
    <name evidence="7" type="ORF">GGR43_004701</name>
</gene>
<proteinExistence type="predicted"/>
<evidence type="ECO:0000256" key="5">
    <source>
        <dbReference type="ARBA" id="ARBA00023136"/>
    </source>
</evidence>
<evidence type="ECO:0000256" key="6">
    <source>
        <dbReference type="SAM" id="Phobius"/>
    </source>
</evidence>
<organism evidence="7 8">
    <name type="scientific">Sphingobium jiangsuense</name>
    <dbReference type="NCBI Taxonomy" id="870476"/>
    <lineage>
        <taxon>Bacteria</taxon>
        <taxon>Pseudomonadati</taxon>
        <taxon>Pseudomonadota</taxon>
        <taxon>Alphaproteobacteria</taxon>
        <taxon>Sphingomonadales</taxon>
        <taxon>Sphingomonadaceae</taxon>
        <taxon>Sphingobium</taxon>
    </lineage>
</organism>
<evidence type="ECO:0000256" key="2">
    <source>
        <dbReference type="ARBA" id="ARBA00022475"/>
    </source>
</evidence>
<feature type="transmembrane region" description="Helical" evidence="6">
    <location>
        <begin position="139"/>
        <end position="156"/>
    </location>
</feature>